<feature type="binding site" evidence="9">
    <location>
        <position position="420"/>
    </location>
    <ligand>
        <name>Zn(2+)</name>
        <dbReference type="ChEBI" id="CHEBI:29105"/>
        <note>catalytic</note>
    </ligand>
</feature>
<dbReference type="InterPro" id="IPR003582">
    <property type="entry name" value="ShKT_dom"/>
</dbReference>
<dbReference type="Pfam" id="PF01421">
    <property type="entry name" value="Reprolysin"/>
    <property type="match status" value="1"/>
</dbReference>
<keyword evidence="2 9" id="KW-0479">Metal-binding</keyword>
<sequence>MVLILFLLTLINLNLIVSTNPAPPPFFDLALNIDGISNQFRFIQTAKSAENRHVPSVIILDDDQNPTIFNSPHPSSLQTFHVESDGAAVGFASVTDSATSNPSLLYAMIQTSSGSIYDIAPLIAPEQSRSKRSLTNPYIIRTKNSIVNHAYITIEWNNSRRRRRADDTNETEVTITTESETEKTRLPASEFTDAFTLPAITMPDTIENITIPSAENDTELFINMTMETTTPRPIPEKTRHIYLEIIAVIDSLITNDLRALLNKTELETIEILKLYYIHIFMSVEQLYRQSLIYETLDVHIRLNKIIFATDKHRLPWESFKNISSLTNAYRKAPNDIHIRPNISMDLLKSLHKAYTTDKFDKRFFTNEADHIMTFTRVDLIDGAGSAYVLGACLPLYKYSIVQDDLNSFSVIITVTHELGHNLGLDHDEIENTCNDPQFRYIMSPKNMNTADRRQLPNFSECSIAQLNRFADNTSTTCWKNSIISTRNDTKLGKLREIISTNLGQIVSVHQQCQLQYGLKAIPFISVTYASKSHSLYEPNLCNQLRCFKEPEDNYMFWQDGAFDGTSCGENQVCYQKQCVSTNQTMNETDLAQCPYGDLFVPIPMLNLMDKYTSGNMLCADALDLLRSRGLNVTHLCYDSTFPFRRLCCEECKKHLIPECGDHHTRCPMFAEYCDKQYMRINGVPITELCPYTCGQCPHLPPPPKSTTTTTTTTTPETTTLKKVLTKKKTATTRKPKVTTPKPRKYIKPKTFDKYTCIDSADCSQLVKVYSKLKKNVKNWCTEHSTMHQGKYFPEVCPKYCSLCNITSECEEKKLCRNNGTCIQNEHGTYQCLCSTSKLYYGTLCEYRRTCLDNPCAKGEYCFQTRGENYVCLSKEDKEQMRIILNEKN</sequence>
<feature type="domain" description="EGF-like" evidence="12">
    <location>
        <begin position="805"/>
        <end position="845"/>
    </location>
</feature>
<evidence type="ECO:0000256" key="1">
    <source>
        <dbReference type="ARBA" id="ARBA00022670"/>
    </source>
</evidence>
<dbReference type="Gene3D" id="3.40.390.10">
    <property type="entry name" value="Collagenase (Catalytic Domain)"/>
    <property type="match status" value="1"/>
</dbReference>
<evidence type="ECO:0000313" key="15">
    <source>
        <dbReference type="EMBL" id="CAF0866011.1"/>
    </source>
</evidence>
<evidence type="ECO:0000256" key="6">
    <source>
        <dbReference type="ARBA" id="ARBA00023157"/>
    </source>
</evidence>
<gene>
    <name evidence="15" type="ORF">EDS130_LOCUS8048</name>
    <name evidence="16" type="ORF">XAT740_LOCUS18774</name>
</gene>
<comment type="caution">
    <text evidence="15">The sequence shown here is derived from an EMBL/GenBank/DDBJ whole genome shotgun (WGS) entry which is preliminary data.</text>
</comment>
<dbReference type="PROSITE" id="PS50215">
    <property type="entry name" value="ADAM_MEPRO"/>
    <property type="match status" value="1"/>
</dbReference>
<dbReference type="EMBL" id="CAJNOR010001262">
    <property type="protein sequence ID" value="CAF1109198.1"/>
    <property type="molecule type" value="Genomic_DNA"/>
</dbReference>
<comment type="caution">
    <text evidence="8">Lacks conserved residue(s) required for the propagation of feature annotation.</text>
</comment>
<keyword evidence="8" id="KW-0245">EGF-like domain</keyword>
<dbReference type="Pfam" id="PF17771">
    <property type="entry name" value="ADAMTS_CR_2"/>
    <property type="match status" value="1"/>
</dbReference>
<keyword evidence="3" id="KW-0378">Hydrolase</keyword>
<evidence type="ECO:0000256" key="8">
    <source>
        <dbReference type="PROSITE-ProRule" id="PRU00076"/>
    </source>
</evidence>
<reference evidence="15" key="1">
    <citation type="submission" date="2021-02" db="EMBL/GenBank/DDBJ databases">
        <authorList>
            <person name="Nowell W R."/>
        </authorList>
    </citation>
    <scope>NUCLEOTIDE SEQUENCE</scope>
</reference>
<dbReference type="AlphaFoldDB" id="A0A813WTT1"/>
<feature type="binding site" evidence="9">
    <location>
        <position position="426"/>
    </location>
    <ligand>
        <name>Zn(2+)</name>
        <dbReference type="ChEBI" id="CHEBI:29105"/>
        <note>catalytic</note>
    </ligand>
</feature>
<feature type="domain" description="ShKT" evidence="14">
    <location>
        <begin position="659"/>
        <end position="696"/>
    </location>
</feature>
<dbReference type="InterPro" id="IPR000742">
    <property type="entry name" value="EGF"/>
</dbReference>
<dbReference type="PROSITE" id="PS51670">
    <property type="entry name" value="SHKT"/>
    <property type="match status" value="1"/>
</dbReference>
<dbReference type="GO" id="GO:0046872">
    <property type="term" value="F:metal ion binding"/>
    <property type="evidence" value="ECO:0007669"/>
    <property type="project" value="UniProtKB-KW"/>
</dbReference>
<keyword evidence="1" id="KW-0645">Protease</keyword>
<protein>
    <submittedName>
        <fullName evidence="15">Uncharacterized protein</fullName>
    </submittedName>
</protein>
<evidence type="ECO:0000256" key="4">
    <source>
        <dbReference type="ARBA" id="ARBA00022833"/>
    </source>
</evidence>
<evidence type="ECO:0000259" key="13">
    <source>
        <dbReference type="PROSITE" id="PS50215"/>
    </source>
</evidence>
<accession>A0A813WTT1</accession>
<keyword evidence="4 9" id="KW-0862">Zinc</keyword>
<dbReference type="OrthoDB" id="6134861at2759"/>
<evidence type="ECO:0000259" key="14">
    <source>
        <dbReference type="PROSITE" id="PS51670"/>
    </source>
</evidence>
<evidence type="ECO:0000256" key="3">
    <source>
        <dbReference type="ARBA" id="ARBA00022801"/>
    </source>
</evidence>
<feature type="signal peptide" evidence="11">
    <location>
        <begin position="1"/>
        <end position="18"/>
    </location>
</feature>
<evidence type="ECO:0000256" key="9">
    <source>
        <dbReference type="PROSITE-ProRule" id="PRU00276"/>
    </source>
</evidence>
<evidence type="ECO:0000313" key="17">
    <source>
        <dbReference type="Proteomes" id="UP000663828"/>
    </source>
</evidence>
<dbReference type="SMART" id="SM00254">
    <property type="entry name" value="ShKT"/>
    <property type="match status" value="2"/>
</dbReference>
<dbReference type="InterPro" id="IPR041645">
    <property type="entry name" value="ADAMTS_CR_2"/>
</dbReference>
<feature type="chain" id="PRO_5036409549" evidence="11">
    <location>
        <begin position="19"/>
        <end position="888"/>
    </location>
</feature>
<dbReference type="InterPro" id="IPR001590">
    <property type="entry name" value="Peptidase_M12B"/>
</dbReference>
<dbReference type="SUPFAM" id="SSF55486">
    <property type="entry name" value="Metalloproteases ('zincins'), catalytic domain"/>
    <property type="match status" value="1"/>
</dbReference>
<evidence type="ECO:0000256" key="10">
    <source>
        <dbReference type="SAM" id="MobiDB-lite"/>
    </source>
</evidence>
<dbReference type="Proteomes" id="UP000663852">
    <property type="component" value="Unassembled WGS sequence"/>
</dbReference>
<name>A0A813WTT1_ADIRI</name>
<evidence type="ECO:0000259" key="12">
    <source>
        <dbReference type="PROSITE" id="PS50026"/>
    </source>
</evidence>
<feature type="binding site" evidence="9">
    <location>
        <position position="416"/>
    </location>
    <ligand>
        <name>Zn(2+)</name>
        <dbReference type="ChEBI" id="CHEBI:29105"/>
        <note>catalytic</note>
    </ligand>
</feature>
<keyword evidence="11" id="KW-0732">Signal</keyword>
<dbReference type="GO" id="GO:0006508">
    <property type="term" value="P:proteolysis"/>
    <property type="evidence" value="ECO:0007669"/>
    <property type="project" value="UniProtKB-KW"/>
</dbReference>
<dbReference type="Gene3D" id="2.10.25.10">
    <property type="entry name" value="Laminin"/>
    <property type="match status" value="1"/>
</dbReference>
<dbReference type="PROSITE" id="PS50026">
    <property type="entry name" value="EGF_3"/>
    <property type="match status" value="1"/>
</dbReference>
<keyword evidence="7" id="KW-0325">Glycoprotein</keyword>
<dbReference type="PANTHER" id="PTHR11905">
    <property type="entry name" value="ADAM A DISINTEGRIN AND METALLOPROTEASE DOMAIN"/>
    <property type="match status" value="1"/>
</dbReference>
<evidence type="ECO:0000313" key="16">
    <source>
        <dbReference type="EMBL" id="CAF1109198.1"/>
    </source>
</evidence>
<dbReference type="CDD" id="cd00054">
    <property type="entry name" value="EGF_CA"/>
    <property type="match status" value="1"/>
</dbReference>
<feature type="active site" evidence="9">
    <location>
        <position position="417"/>
    </location>
</feature>
<evidence type="ECO:0000256" key="11">
    <source>
        <dbReference type="SAM" id="SignalP"/>
    </source>
</evidence>
<keyword evidence="5" id="KW-0482">Metalloprotease</keyword>
<keyword evidence="17" id="KW-1185">Reference proteome</keyword>
<dbReference type="GO" id="GO:0004222">
    <property type="term" value="F:metalloendopeptidase activity"/>
    <property type="evidence" value="ECO:0007669"/>
    <property type="project" value="InterPro"/>
</dbReference>
<evidence type="ECO:0000256" key="2">
    <source>
        <dbReference type="ARBA" id="ARBA00022723"/>
    </source>
</evidence>
<organism evidence="15">
    <name type="scientific">Adineta ricciae</name>
    <name type="common">Rotifer</name>
    <dbReference type="NCBI Taxonomy" id="249248"/>
    <lineage>
        <taxon>Eukaryota</taxon>
        <taxon>Metazoa</taxon>
        <taxon>Spiralia</taxon>
        <taxon>Gnathifera</taxon>
        <taxon>Rotifera</taxon>
        <taxon>Eurotatoria</taxon>
        <taxon>Bdelloidea</taxon>
        <taxon>Adinetida</taxon>
        <taxon>Adinetidae</taxon>
        <taxon>Adineta</taxon>
    </lineage>
</organism>
<evidence type="ECO:0000256" key="5">
    <source>
        <dbReference type="ARBA" id="ARBA00023049"/>
    </source>
</evidence>
<dbReference type="EMBL" id="CAJNOJ010000025">
    <property type="protein sequence ID" value="CAF0866011.1"/>
    <property type="molecule type" value="Genomic_DNA"/>
</dbReference>
<dbReference type="InterPro" id="IPR024079">
    <property type="entry name" value="MetalloPept_cat_dom_sf"/>
</dbReference>
<feature type="domain" description="Peptidase M12B" evidence="13">
    <location>
        <begin position="241"/>
        <end position="482"/>
    </location>
</feature>
<feature type="region of interest" description="Disordered" evidence="10">
    <location>
        <begin position="161"/>
        <end position="186"/>
    </location>
</feature>
<dbReference type="Gene3D" id="3.40.1620.60">
    <property type="match status" value="1"/>
</dbReference>
<evidence type="ECO:0000256" key="7">
    <source>
        <dbReference type="ARBA" id="ARBA00023180"/>
    </source>
</evidence>
<dbReference type="PANTHER" id="PTHR11905:SF159">
    <property type="entry name" value="ADAM METALLOPROTEASE"/>
    <property type="match status" value="1"/>
</dbReference>
<dbReference type="Proteomes" id="UP000663828">
    <property type="component" value="Unassembled WGS sequence"/>
</dbReference>
<keyword evidence="6" id="KW-1015">Disulfide bond</keyword>
<proteinExistence type="predicted"/>